<dbReference type="AlphaFoldDB" id="A0A4R8FWI8"/>
<name>A0A4R8FWI8_9RHOB</name>
<protein>
    <submittedName>
        <fullName evidence="5">G/U mismatch-specific uracil-DNA glycosylase</fullName>
    </submittedName>
</protein>
<dbReference type="RefSeq" id="WP_134077420.1">
    <property type="nucleotide sequence ID" value="NZ_SOEB01000005.1"/>
</dbReference>
<evidence type="ECO:0000256" key="2">
    <source>
        <dbReference type="ARBA" id="ARBA00022801"/>
    </source>
</evidence>
<keyword evidence="2" id="KW-0378">Hydrolase</keyword>
<evidence type="ECO:0000256" key="1">
    <source>
        <dbReference type="ARBA" id="ARBA00022763"/>
    </source>
</evidence>
<dbReference type="CDD" id="cd10028">
    <property type="entry name" value="UDG-F2_TDG_MUG"/>
    <property type="match status" value="1"/>
</dbReference>
<evidence type="ECO:0000313" key="5">
    <source>
        <dbReference type="EMBL" id="TDX31273.1"/>
    </source>
</evidence>
<evidence type="ECO:0000259" key="4">
    <source>
        <dbReference type="Pfam" id="PF03167"/>
    </source>
</evidence>
<dbReference type="SUPFAM" id="SSF52141">
    <property type="entry name" value="Uracil-DNA glycosylase-like"/>
    <property type="match status" value="1"/>
</dbReference>
<organism evidence="5 6">
    <name type="scientific">Rhodovulum visakhapatnamense</name>
    <dbReference type="NCBI Taxonomy" id="364297"/>
    <lineage>
        <taxon>Bacteria</taxon>
        <taxon>Pseudomonadati</taxon>
        <taxon>Pseudomonadota</taxon>
        <taxon>Alphaproteobacteria</taxon>
        <taxon>Rhodobacterales</taxon>
        <taxon>Paracoccaceae</taxon>
        <taxon>Rhodovulum</taxon>
    </lineage>
</organism>
<evidence type="ECO:0000256" key="3">
    <source>
        <dbReference type="ARBA" id="ARBA00023204"/>
    </source>
</evidence>
<reference evidence="5 6" key="1">
    <citation type="submission" date="2019-03" db="EMBL/GenBank/DDBJ databases">
        <title>Genomic Encyclopedia of Type Strains, Phase IV (KMG-IV): sequencing the most valuable type-strain genomes for metagenomic binning, comparative biology and taxonomic classification.</title>
        <authorList>
            <person name="Goeker M."/>
        </authorList>
    </citation>
    <scope>NUCLEOTIDE SEQUENCE [LARGE SCALE GENOMIC DNA]</scope>
    <source>
        <strain evidence="5 6">JA181</strain>
    </source>
</reference>
<dbReference type="Pfam" id="PF03167">
    <property type="entry name" value="UDG"/>
    <property type="match status" value="1"/>
</dbReference>
<dbReference type="Proteomes" id="UP000295484">
    <property type="component" value="Unassembled WGS sequence"/>
</dbReference>
<dbReference type="PANTHER" id="PTHR12159">
    <property type="entry name" value="G/T AND G/U MISMATCH-SPECIFIC DNA GLYCOSYLASE"/>
    <property type="match status" value="1"/>
</dbReference>
<keyword evidence="1" id="KW-0227">DNA damage</keyword>
<dbReference type="InterPro" id="IPR015637">
    <property type="entry name" value="MUG/TDG"/>
</dbReference>
<evidence type="ECO:0000313" key="6">
    <source>
        <dbReference type="Proteomes" id="UP000295484"/>
    </source>
</evidence>
<dbReference type="PANTHER" id="PTHR12159:SF9">
    <property type="entry name" value="G_T MISMATCH-SPECIFIC THYMINE DNA GLYCOSYLASE"/>
    <property type="match status" value="1"/>
</dbReference>
<dbReference type="InterPro" id="IPR036895">
    <property type="entry name" value="Uracil-DNA_glycosylase-like_sf"/>
</dbReference>
<dbReference type="EMBL" id="SOEB01000005">
    <property type="protein sequence ID" value="TDX31273.1"/>
    <property type="molecule type" value="Genomic_DNA"/>
</dbReference>
<dbReference type="GO" id="GO:0008263">
    <property type="term" value="F:pyrimidine-specific mismatch base pair DNA N-glycosylase activity"/>
    <property type="evidence" value="ECO:0007669"/>
    <property type="project" value="TreeGrafter"/>
</dbReference>
<dbReference type="Gene3D" id="3.40.470.10">
    <property type="entry name" value="Uracil-DNA glycosylase-like domain"/>
    <property type="match status" value="1"/>
</dbReference>
<gene>
    <name evidence="5" type="ORF">EV657_105120</name>
</gene>
<keyword evidence="3" id="KW-0234">DNA repair</keyword>
<proteinExistence type="predicted"/>
<sequence length="182" mass="19440">MGSEDILPDYVAPDLRTVFCGMAAGPRSAELGLYYAGRGNRFWPVLYRAGLVPEPLAVGCEARLLALGIGLTDLAKGAWGMDAAVPATAHDPDRLARFVEIWRPRSLAFNGKRAAQVFLGVKRLGYGQFDHDGLPVWVLPSTSGAASRYWDEAVWRDFGAALGADPDSQPGRGAGMAAVPKP</sequence>
<feature type="domain" description="Uracil-DNA glycosylase-like" evidence="4">
    <location>
        <begin position="8"/>
        <end position="149"/>
    </location>
</feature>
<dbReference type="GO" id="GO:0004844">
    <property type="term" value="F:uracil DNA N-glycosylase activity"/>
    <property type="evidence" value="ECO:0007669"/>
    <property type="project" value="TreeGrafter"/>
</dbReference>
<dbReference type="InterPro" id="IPR005122">
    <property type="entry name" value="Uracil-DNA_glycosylase-like"/>
</dbReference>
<dbReference type="GO" id="GO:0006285">
    <property type="term" value="P:base-excision repair, AP site formation"/>
    <property type="evidence" value="ECO:0007669"/>
    <property type="project" value="InterPro"/>
</dbReference>
<accession>A0A4R8FWI8</accession>
<comment type="caution">
    <text evidence="5">The sequence shown here is derived from an EMBL/GenBank/DDBJ whole genome shotgun (WGS) entry which is preliminary data.</text>
</comment>